<reference evidence="1 2" key="1">
    <citation type="submission" date="2020-08" db="EMBL/GenBank/DDBJ databases">
        <title>Genomic Encyclopedia of Type Strains, Phase IV (KMG-IV): sequencing the most valuable type-strain genomes for metagenomic binning, comparative biology and taxonomic classification.</title>
        <authorList>
            <person name="Goeker M."/>
        </authorList>
    </citation>
    <scope>NUCLEOTIDE SEQUENCE [LARGE SCALE GENOMIC DNA]</scope>
    <source>
        <strain evidence="1 2">DSM 23562</strain>
    </source>
</reference>
<dbReference type="EMBL" id="JACHGW010000004">
    <property type="protein sequence ID" value="MBB6052303.1"/>
    <property type="molecule type" value="Genomic_DNA"/>
</dbReference>
<proteinExistence type="predicted"/>
<organism evidence="1 2">
    <name type="scientific">Armatimonas rosea</name>
    <dbReference type="NCBI Taxonomy" id="685828"/>
    <lineage>
        <taxon>Bacteria</taxon>
        <taxon>Bacillati</taxon>
        <taxon>Armatimonadota</taxon>
        <taxon>Armatimonadia</taxon>
        <taxon>Armatimonadales</taxon>
        <taxon>Armatimonadaceae</taxon>
        <taxon>Armatimonas</taxon>
    </lineage>
</organism>
<dbReference type="AlphaFoldDB" id="A0A7W9SUI8"/>
<accession>A0A7W9SUI8</accession>
<dbReference type="RefSeq" id="WP_184201102.1">
    <property type="nucleotide sequence ID" value="NZ_JACHGW010000004.1"/>
</dbReference>
<evidence type="ECO:0000313" key="2">
    <source>
        <dbReference type="Proteomes" id="UP000520814"/>
    </source>
</evidence>
<keyword evidence="2" id="KW-1185">Reference proteome</keyword>
<evidence type="ECO:0000313" key="1">
    <source>
        <dbReference type="EMBL" id="MBB6052303.1"/>
    </source>
</evidence>
<name>A0A7W9SUI8_ARMRO</name>
<comment type="caution">
    <text evidence="1">The sequence shown here is derived from an EMBL/GenBank/DDBJ whole genome shotgun (WGS) entry which is preliminary data.</text>
</comment>
<protein>
    <submittedName>
        <fullName evidence="1">Uncharacterized protein</fullName>
    </submittedName>
</protein>
<sequence length="63" mass="6402">MQGVLAALKAAESAQEKAKGDAQGANQAQSAVLAALQAFVGPLNRGARVACKDRPDLLTKLGL</sequence>
<gene>
    <name evidence="1" type="ORF">HNQ39_004124</name>
</gene>
<dbReference type="Proteomes" id="UP000520814">
    <property type="component" value="Unassembled WGS sequence"/>
</dbReference>